<dbReference type="AlphaFoldDB" id="A0A9W6XXB9"/>
<evidence type="ECO:0000313" key="1">
    <source>
        <dbReference type="EMBL" id="GMF46993.1"/>
    </source>
</evidence>
<proteinExistence type="predicted"/>
<protein>
    <submittedName>
        <fullName evidence="1">Unnamed protein product</fullName>
    </submittedName>
</protein>
<dbReference type="Proteomes" id="UP001165121">
    <property type="component" value="Unassembled WGS sequence"/>
</dbReference>
<name>A0A9W6XXB9_9STRA</name>
<gene>
    <name evidence="1" type="ORF">Pfra01_001754300</name>
</gene>
<organism evidence="1 2">
    <name type="scientific">Phytophthora fragariaefolia</name>
    <dbReference type="NCBI Taxonomy" id="1490495"/>
    <lineage>
        <taxon>Eukaryota</taxon>
        <taxon>Sar</taxon>
        <taxon>Stramenopiles</taxon>
        <taxon>Oomycota</taxon>
        <taxon>Peronosporomycetes</taxon>
        <taxon>Peronosporales</taxon>
        <taxon>Peronosporaceae</taxon>
        <taxon>Phytophthora</taxon>
    </lineage>
</organism>
<dbReference type="EMBL" id="BSXT01002063">
    <property type="protein sequence ID" value="GMF46993.1"/>
    <property type="molecule type" value="Genomic_DNA"/>
</dbReference>
<accession>A0A9W6XXB9</accession>
<sequence length="97" mass="10896">MRNVPCSNTETEEDGFRLGSLTLKALGNDVEEQIVALANRKIIDFDPFESTISMSVDPQPIAARLSELVGKPVENGFPRERKEEPFEVATRYDISRL</sequence>
<keyword evidence="2" id="KW-1185">Reference proteome</keyword>
<comment type="caution">
    <text evidence="1">The sequence shown here is derived from an EMBL/GenBank/DDBJ whole genome shotgun (WGS) entry which is preliminary data.</text>
</comment>
<evidence type="ECO:0000313" key="2">
    <source>
        <dbReference type="Proteomes" id="UP001165121"/>
    </source>
</evidence>
<reference evidence="1" key="1">
    <citation type="submission" date="2023-04" db="EMBL/GenBank/DDBJ databases">
        <title>Phytophthora fragariaefolia NBRC 109709.</title>
        <authorList>
            <person name="Ichikawa N."/>
            <person name="Sato H."/>
            <person name="Tonouchi N."/>
        </authorList>
    </citation>
    <scope>NUCLEOTIDE SEQUENCE</scope>
    <source>
        <strain evidence="1">NBRC 109709</strain>
    </source>
</reference>